<keyword evidence="1" id="KW-0732">Signal</keyword>
<accession>A0ABP8L8F8</accession>
<evidence type="ECO:0000313" key="3">
    <source>
        <dbReference type="Proteomes" id="UP001500552"/>
    </source>
</evidence>
<evidence type="ECO:0000313" key="2">
    <source>
        <dbReference type="EMBL" id="GAA4424143.1"/>
    </source>
</evidence>
<dbReference type="RefSeq" id="WP_345156439.1">
    <property type="nucleotide sequence ID" value="NZ_BAABHC010000002.1"/>
</dbReference>
<organism evidence="2 3">
    <name type="scientific">Pontibacter saemangeumensis</name>
    <dbReference type="NCBI Taxonomy" id="1084525"/>
    <lineage>
        <taxon>Bacteria</taxon>
        <taxon>Pseudomonadati</taxon>
        <taxon>Bacteroidota</taxon>
        <taxon>Cytophagia</taxon>
        <taxon>Cytophagales</taxon>
        <taxon>Hymenobacteraceae</taxon>
        <taxon>Pontibacter</taxon>
    </lineage>
</organism>
<reference evidence="3" key="1">
    <citation type="journal article" date="2019" name="Int. J. Syst. Evol. Microbiol.">
        <title>The Global Catalogue of Microorganisms (GCM) 10K type strain sequencing project: providing services to taxonomists for standard genome sequencing and annotation.</title>
        <authorList>
            <consortium name="The Broad Institute Genomics Platform"/>
            <consortium name="The Broad Institute Genome Sequencing Center for Infectious Disease"/>
            <person name="Wu L."/>
            <person name="Ma J."/>
        </authorList>
    </citation>
    <scope>NUCLEOTIDE SEQUENCE [LARGE SCALE GENOMIC DNA]</scope>
    <source>
        <strain evidence="3">JCM 17926</strain>
    </source>
</reference>
<feature type="chain" id="PRO_5045352980" description="DUF922 domain-containing protein" evidence="1">
    <location>
        <begin position="24"/>
        <end position="191"/>
    </location>
</feature>
<dbReference type="Proteomes" id="UP001500552">
    <property type="component" value="Unassembled WGS sequence"/>
</dbReference>
<sequence>MYTFTIFLSLWARILIPFLFPDAAAVNANAPAPPVEEILVDQVRWSPDRRLSWDDFKALPDEENAHHALTAANLAVNARCLDSGFTYQVSCVFLPTQSWTKNTKSKKLLKHEQLHFDLTEVHARQLRKKLELFSCADVKSKLSGTVTSAFAQWKAEQDAFDTACKHGLNAKEERLWAADIAQRLQELEAYK</sequence>
<comment type="caution">
    <text evidence="2">The sequence shown here is derived from an EMBL/GenBank/DDBJ whole genome shotgun (WGS) entry which is preliminary data.</text>
</comment>
<dbReference type="EMBL" id="BAABHC010000002">
    <property type="protein sequence ID" value="GAA4424143.1"/>
    <property type="molecule type" value="Genomic_DNA"/>
</dbReference>
<feature type="signal peptide" evidence="1">
    <location>
        <begin position="1"/>
        <end position="23"/>
    </location>
</feature>
<gene>
    <name evidence="2" type="ORF">GCM10023188_03660</name>
</gene>
<dbReference type="InterPro" id="IPR010321">
    <property type="entry name" value="DUF922"/>
</dbReference>
<evidence type="ECO:0000256" key="1">
    <source>
        <dbReference type="SAM" id="SignalP"/>
    </source>
</evidence>
<protein>
    <recommendedName>
        <fullName evidence="4">DUF922 domain-containing protein</fullName>
    </recommendedName>
</protein>
<name>A0ABP8L8F8_9BACT</name>
<dbReference type="Pfam" id="PF06037">
    <property type="entry name" value="DUF922"/>
    <property type="match status" value="1"/>
</dbReference>
<keyword evidence="3" id="KW-1185">Reference proteome</keyword>
<evidence type="ECO:0008006" key="4">
    <source>
        <dbReference type="Google" id="ProtNLM"/>
    </source>
</evidence>
<proteinExistence type="predicted"/>